<name>A0ACA9SS52_9GLOM</name>
<sequence>IENHCNLCQYSLDIKRCTNTSCCGPPRSKDAIDFLQLNNSFLLSVTKAKDGYFINPIHLLEYYDFLKIPNYDSYCPFLDETTYSRLRKSKNQIEQNSLTFDNFFLLPSQQYDQILLSDELHLREWTSDN</sequence>
<keyword evidence="2" id="KW-1185">Reference proteome</keyword>
<dbReference type="Proteomes" id="UP000789920">
    <property type="component" value="Unassembled WGS sequence"/>
</dbReference>
<reference evidence="1" key="1">
    <citation type="submission" date="2021-06" db="EMBL/GenBank/DDBJ databases">
        <authorList>
            <person name="Kallberg Y."/>
            <person name="Tangrot J."/>
            <person name="Rosling A."/>
        </authorList>
    </citation>
    <scope>NUCLEOTIDE SEQUENCE</scope>
    <source>
        <strain evidence="1">MA461A</strain>
    </source>
</reference>
<evidence type="ECO:0000313" key="1">
    <source>
        <dbReference type="EMBL" id="CAG8847148.1"/>
    </source>
</evidence>
<dbReference type="EMBL" id="CAJVQC010154495">
    <property type="protein sequence ID" value="CAG8847148.1"/>
    <property type="molecule type" value="Genomic_DNA"/>
</dbReference>
<organism evidence="1 2">
    <name type="scientific">Racocetra persica</name>
    <dbReference type="NCBI Taxonomy" id="160502"/>
    <lineage>
        <taxon>Eukaryota</taxon>
        <taxon>Fungi</taxon>
        <taxon>Fungi incertae sedis</taxon>
        <taxon>Mucoromycota</taxon>
        <taxon>Glomeromycotina</taxon>
        <taxon>Glomeromycetes</taxon>
        <taxon>Diversisporales</taxon>
        <taxon>Gigasporaceae</taxon>
        <taxon>Racocetra</taxon>
    </lineage>
</organism>
<accession>A0ACA9SS52</accession>
<protein>
    <submittedName>
        <fullName evidence="1">7809_t:CDS:1</fullName>
    </submittedName>
</protein>
<feature type="non-terminal residue" evidence="1">
    <location>
        <position position="1"/>
    </location>
</feature>
<gene>
    <name evidence="1" type="ORF">RPERSI_LOCUS34497</name>
</gene>
<feature type="non-terminal residue" evidence="1">
    <location>
        <position position="129"/>
    </location>
</feature>
<proteinExistence type="predicted"/>
<comment type="caution">
    <text evidence="1">The sequence shown here is derived from an EMBL/GenBank/DDBJ whole genome shotgun (WGS) entry which is preliminary data.</text>
</comment>
<evidence type="ECO:0000313" key="2">
    <source>
        <dbReference type="Proteomes" id="UP000789920"/>
    </source>
</evidence>